<evidence type="ECO:0000313" key="2">
    <source>
        <dbReference type="Proteomes" id="UP001056819"/>
    </source>
</evidence>
<dbReference type="AlphaFoldDB" id="A0AAE9HSM0"/>
<gene>
    <name evidence="1" type="ORF">LNQ82_06780</name>
</gene>
<accession>A0AAE9HSM0</accession>
<sequence>MARIVLKNQQPCIYLNNGKMISRIVISGSHTMSVQEKGNTENNCVAVEGMEYNRPYQIFVSHLGGNQNMVKAHIFSVCLEKKETVRLALVERDEHGSHCSAQDWRPTKHYVRVNERSAWLELKDWFLSFFRQFEKSF</sequence>
<dbReference type="EMBL" id="CP097501">
    <property type="protein sequence ID" value="URD66919.1"/>
    <property type="molecule type" value="Genomic_DNA"/>
</dbReference>
<dbReference type="Proteomes" id="UP001056819">
    <property type="component" value="Chromosome"/>
</dbReference>
<evidence type="ECO:0000313" key="1">
    <source>
        <dbReference type="EMBL" id="URD66919.1"/>
    </source>
</evidence>
<protein>
    <submittedName>
        <fullName evidence="1">Uncharacterized protein</fullName>
    </submittedName>
</protein>
<reference evidence="1" key="1">
    <citation type="submission" date="2022-05" db="EMBL/GenBank/DDBJ databases">
        <title>Alysiella filiformis genome sequencing.</title>
        <authorList>
            <person name="Viehboeck T."/>
        </authorList>
    </citation>
    <scope>NUCLEOTIDE SEQUENCE</scope>
    <source>
        <strain evidence="1">DSM 2580</strain>
    </source>
</reference>
<proteinExistence type="predicted"/>
<dbReference type="RefSeq" id="WP_027022571.1">
    <property type="nucleotide sequence ID" value="NZ_CP097501.1"/>
</dbReference>
<name>A0AAE9HSM0_9NEIS</name>
<organism evidence="1 2">
    <name type="scientific">Conchiformibius steedae DSM 2580</name>
    <dbReference type="NCBI Taxonomy" id="1121352"/>
    <lineage>
        <taxon>Bacteria</taxon>
        <taxon>Pseudomonadati</taxon>
        <taxon>Pseudomonadota</taxon>
        <taxon>Betaproteobacteria</taxon>
        <taxon>Neisseriales</taxon>
        <taxon>Neisseriaceae</taxon>
        <taxon>Conchiformibius</taxon>
    </lineage>
</organism>